<keyword evidence="4" id="KW-1185">Reference proteome</keyword>
<evidence type="ECO:0000313" key="1">
    <source>
        <dbReference type="EMBL" id="CAI4016491.1"/>
    </source>
</evidence>
<evidence type="ECO:0000313" key="2">
    <source>
        <dbReference type="EMBL" id="CAL1169866.1"/>
    </source>
</evidence>
<organism evidence="1">
    <name type="scientific">Cladocopium goreaui</name>
    <dbReference type="NCBI Taxonomy" id="2562237"/>
    <lineage>
        <taxon>Eukaryota</taxon>
        <taxon>Sar</taxon>
        <taxon>Alveolata</taxon>
        <taxon>Dinophyceae</taxon>
        <taxon>Suessiales</taxon>
        <taxon>Symbiodiniaceae</taxon>
        <taxon>Cladocopium</taxon>
    </lineage>
</organism>
<dbReference type="Proteomes" id="UP001152797">
    <property type="component" value="Unassembled WGS sequence"/>
</dbReference>
<dbReference type="AlphaFoldDB" id="A0A9P1DUJ9"/>
<reference evidence="2" key="2">
    <citation type="submission" date="2024-04" db="EMBL/GenBank/DDBJ databases">
        <authorList>
            <person name="Chen Y."/>
            <person name="Shah S."/>
            <person name="Dougan E. K."/>
            <person name="Thang M."/>
            <person name="Chan C."/>
        </authorList>
    </citation>
    <scope>NUCLEOTIDE SEQUENCE [LARGE SCALE GENOMIC DNA]</scope>
</reference>
<comment type="caution">
    <text evidence="1">The sequence shown here is derived from an EMBL/GenBank/DDBJ whole genome shotgun (WGS) entry which is preliminary data.</text>
</comment>
<dbReference type="EMBL" id="CAMXCT020006588">
    <property type="protein sequence ID" value="CAL1169866.1"/>
    <property type="molecule type" value="Genomic_DNA"/>
</dbReference>
<dbReference type="EMBL" id="CAMXCT010006588">
    <property type="protein sequence ID" value="CAI4016491.1"/>
    <property type="molecule type" value="Genomic_DNA"/>
</dbReference>
<sequence length="185" mass="19731">MSWMEPGHCCYSLEVLDRIRSVAVHEASQVTMSLRIAFLAIFPFFAFAEDTAPALRGSPNIDSIQQPTAAQLTCSGTGALPQAPACFGGNVLTNWYEIKVVSVDGNVGVVDLKAVGPLPASCPGAHFENSAGAITIENDETCGLSNYEYTVNYCSDQDKLIIDIIKPYGVKVVLPATECPDNGEV</sequence>
<name>A0A9P1DUJ9_9DINO</name>
<evidence type="ECO:0000313" key="4">
    <source>
        <dbReference type="Proteomes" id="UP001152797"/>
    </source>
</evidence>
<protein>
    <submittedName>
        <fullName evidence="3">Mitochondrial coenzyme A transporter SLC25A42</fullName>
    </submittedName>
</protein>
<evidence type="ECO:0000313" key="3">
    <source>
        <dbReference type="EMBL" id="CAL4803803.1"/>
    </source>
</evidence>
<reference evidence="1" key="1">
    <citation type="submission" date="2022-10" db="EMBL/GenBank/DDBJ databases">
        <authorList>
            <person name="Chen Y."/>
            <person name="Dougan E. K."/>
            <person name="Chan C."/>
            <person name="Rhodes N."/>
            <person name="Thang M."/>
        </authorList>
    </citation>
    <scope>NUCLEOTIDE SEQUENCE</scope>
</reference>
<proteinExistence type="predicted"/>
<dbReference type="EMBL" id="CAMXCT030006588">
    <property type="protein sequence ID" value="CAL4803803.1"/>
    <property type="molecule type" value="Genomic_DNA"/>
</dbReference>
<accession>A0A9P1DUJ9</accession>
<gene>
    <name evidence="1" type="ORF">C1SCF055_LOCUS41227</name>
</gene>